<dbReference type="PANTHER" id="PTHR33395">
    <property type="entry name" value="TRANSCRIPTASE, PUTATIVE-RELATED-RELATED"/>
    <property type="match status" value="1"/>
</dbReference>
<protein>
    <submittedName>
        <fullName evidence="1">Uncharacterized protein</fullName>
    </submittedName>
</protein>
<dbReference type="Proteomes" id="UP000568751">
    <property type="component" value="Unassembled WGS sequence"/>
</dbReference>
<comment type="caution">
    <text evidence="1">The sequence shown here is derived from an EMBL/GenBank/DDBJ whole genome shotgun (WGS) entry which is preliminary data.</text>
</comment>
<organism evidence="1 2">
    <name type="scientific">Candidatus Thiodubiliella endoseptemdiera</name>
    <dbReference type="NCBI Taxonomy" id="2738886"/>
    <lineage>
        <taxon>Bacteria</taxon>
        <taxon>Pseudomonadati</taxon>
        <taxon>Pseudomonadota</taxon>
        <taxon>Gammaproteobacteria</taxon>
        <taxon>Candidatus Pseudothioglobaceae</taxon>
        <taxon>Candidatus Thiodubiliella</taxon>
    </lineage>
</organism>
<evidence type="ECO:0000313" key="1">
    <source>
        <dbReference type="EMBL" id="NYT28628.1"/>
    </source>
</evidence>
<evidence type="ECO:0000313" key="2">
    <source>
        <dbReference type="Proteomes" id="UP000568751"/>
    </source>
</evidence>
<sequence length="153" mass="17637">MKMLIKSNKGNNCIPPLRNSINDENFDDIVYGDEDKCDLLNKYFSLISKLEEENVSLPDFDIKTNNVINEIFVTISEIVDILKIIDPYKASGPDKISHKMLKISPEKIAIPLQIIFNKSLRQCKYPSSWKNAHVIAIFKKVIHLYLLITAQYH</sequence>
<dbReference type="PANTHER" id="PTHR33395:SF22">
    <property type="entry name" value="REVERSE TRANSCRIPTASE DOMAIN-CONTAINING PROTEIN"/>
    <property type="match status" value="1"/>
</dbReference>
<dbReference type="AlphaFoldDB" id="A0A853F539"/>
<reference evidence="1 2" key="1">
    <citation type="submission" date="2020-05" db="EMBL/GenBank/DDBJ databases">
        <title>Horizontal transmission and recombination maintain forever young bacterial symbiont genomes.</title>
        <authorList>
            <person name="Russell S.L."/>
            <person name="Pepper-Tunick E."/>
            <person name="Svedberg J."/>
            <person name="Byrne A."/>
            <person name="Ruelas Castillo J."/>
            <person name="Vollmers C."/>
            <person name="Beinart R.A."/>
            <person name="Corbett-Detig R."/>
        </authorList>
    </citation>
    <scope>NUCLEOTIDE SEQUENCE [LARGE SCALE GENOMIC DNA]</scope>
    <source>
        <strain evidence="1">455</strain>
    </source>
</reference>
<proteinExistence type="predicted"/>
<accession>A0A853F539</accession>
<dbReference type="EMBL" id="JACCHT010000006">
    <property type="protein sequence ID" value="NYT28628.1"/>
    <property type="molecule type" value="Genomic_DNA"/>
</dbReference>
<dbReference type="InterPro" id="IPR042202">
    <property type="entry name" value="Duffy-ag-bd_sf"/>
</dbReference>
<dbReference type="Gene3D" id="1.20.1310.20">
    <property type="entry name" value="Duffy-antigen binding domain"/>
    <property type="match status" value="1"/>
</dbReference>
<name>A0A853F539_9GAMM</name>
<gene>
    <name evidence="1" type="ORF">H0A76_12685</name>
</gene>